<evidence type="ECO:0000313" key="4">
    <source>
        <dbReference type="Proteomes" id="UP000285301"/>
    </source>
</evidence>
<reference evidence="2 4" key="1">
    <citation type="journal article" date="2018" name="Gigascience">
        <title>Genomes of trombidid mites reveal novel predicted allergens and laterally-transferred genes associated with secondary metabolism.</title>
        <authorList>
            <person name="Dong X."/>
            <person name="Chaisiri K."/>
            <person name="Xia D."/>
            <person name="Armstrong S.D."/>
            <person name="Fang Y."/>
            <person name="Donnelly M.J."/>
            <person name="Kadowaki T."/>
            <person name="McGarry J.W."/>
            <person name="Darby A.C."/>
            <person name="Makepeace B.L."/>
        </authorList>
    </citation>
    <scope>NUCLEOTIDE SEQUENCE [LARGE SCALE GENOMIC DNA]</scope>
    <source>
        <strain evidence="2">UoL-WK</strain>
    </source>
</reference>
<dbReference type="EMBL" id="NCKU01011277">
    <property type="protein sequence ID" value="RWS00498.1"/>
    <property type="molecule type" value="Genomic_DNA"/>
</dbReference>
<protein>
    <recommendedName>
        <fullName evidence="1">F-box domain-containing protein</fullName>
    </recommendedName>
</protein>
<dbReference type="Proteomes" id="UP000285301">
    <property type="component" value="Unassembled WGS sequence"/>
</dbReference>
<proteinExistence type="predicted"/>
<feature type="domain" description="F-box" evidence="1">
    <location>
        <begin position="4"/>
        <end position="50"/>
    </location>
</feature>
<keyword evidence="4" id="KW-1185">Reference proteome</keyword>
<dbReference type="SMART" id="SM00256">
    <property type="entry name" value="FBOX"/>
    <property type="match status" value="1"/>
</dbReference>
<name>A0A3S3RJ89_9ACAR</name>
<dbReference type="OrthoDB" id="5860767at2759"/>
<dbReference type="Pfam" id="PF00646">
    <property type="entry name" value="F-box"/>
    <property type="match status" value="1"/>
</dbReference>
<organism evidence="2 4">
    <name type="scientific">Dinothrombium tinctorium</name>
    <dbReference type="NCBI Taxonomy" id="1965070"/>
    <lineage>
        <taxon>Eukaryota</taxon>
        <taxon>Metazoa</taxon>
        <taxon>Ecdysozoa</taxon>
        <taxon>Arthropoda</taxon>
        <taxon>Chelicerata</taxon>
        <taxon>Arachnida</taxon>
        <taxon>Acari</taxon>
        <taxon>Acariformes</taxon>
        <taxon>Trombidiformes</taxon>
        <taxon>Prostigmata</taxon>
        <taxon>Anystina</taxon>
        <taxon>Parasitengona</taxon>
        <taxon>Trombidioidea</taxon>
        <taxon>Trombidiidae</taxon>
        <taxon>Dinothrombium</taxon>
    </lineage>
</organism>
<evidence type="ECO:0000313" key="2">
    <source>
        <dbReference type="EMBL" id="RWS00497.1"/>
    </source>
</evidence>
<dbReference type="PROSITE" id="PS50181">
    <property type="entry name" value="FBOX"/>
    <property type="match status" value="1"/>
</dbReference>
<dbReference type="SUPFAM" id="SSF52047">
    <property type="entry name" value="RNI-like"/>
    <property type="match status" value="1"/>
</dbReference>
<accession>A0A3S3RJ89</accession>
<comment type="caution">
    <text evidence="2">The sequence shown here is derived from an EMBL/GenBank/DDBJ whole genome shotgun (WGS) entry which is preliminary data.</text>
</comment>
<dbReference type="InterPro" id="IPR032675">
    <property type="entry name" value="LRR_dom_sf"/>
</dbReference>
<dbReference type="Gene3D" id="3.80.10.10">
    <property type="entry name" value="Ribonuclease Inhibitor"/>
    <property type="match status" value="1"/>
</dbReference>
<dbReference type="InterPro" id="IPR036047">
    <property type="entry name" value="F-box-like_dom_sf"/>
</dbReference>
<dbReference type="InterPro" id="IPR001810">
    <property type="entry name" value="F-box_dom"/>
</dbReference>
<dbReference type="AlphaFoldDB" id="A0A3S3RJ89"/>
<sequence length="388" mass="45362">MASEYCLTDLPEDVLFKIISFASFEDIRALCLVSKRMNEICKRQMRSRQILLNRPKPNWGFASALLQDMESIYANGTCFKHLPNLDRLYISEYWKPDFTNFPYERLQSCLKQLYLNCCYSYFGKTLSKLKSLQTVAFDFSGVLSNKGMPQIFTQVSRHARIENLCIRVSKQIECNIDSLANCENIKSLTIVSTRYSTEYCVSDDQLKKLIARFPNLECLRLMFELSTHYAFDLIDFCEAREFPQTVKEIKQLKFLRCFDLVLLREVCGSDCEEDHESDESDKKPPNSDKNGIKYAFSLFDCENISKFRFGFFDSTTHFSDYCQTNEIDVKYLDTPVQIFNSTNKLWKDFGSNVLGFHQKYHDLIANYYSFDPEVLQANLDYMKNLTTE</sequence>
<evidence type="ECO:0000259" key="1">
    <source>
        <dbReference type="PROSITE" id="PS50181"/>
    </source>
</evidence>
<dbReference type="SUPFAM" id="SSF81383">
    <property type="entry name" value="F-box domain"/>
    <property type="match status" value="1"/>
</dbReference>
<dbReference type="EMBL" id="NCKU01011278">
    <property type="protein sequence ID" value="RWS00497.1"/>
    <property type="molecule type" value="Genomic_DNA"/>
</dbReference>
<gene>
    <name evidence="3" type="ORF">B4U79_19179</name>
    <name evidence="2" type="ORF">B4U79_19180</name>
</gene>
<reference evidence="2" key="2">
    <citation type="submission" date="2018-11" db="EMBL/GenBank/DDBJ databases">
        <title>Trombidioid mite genomics.</title>
        <authorList>
            <person name="Dong X."/>
        </authorList>
    </citation>
    <scope>NUCLEOTIDE SEQUENCE</scope>
    <source>
        <strain evidence="2">UoL-WK</strain>
    </source>
</reference>
<evidence type="ECO:0000313" key="3">
    <source>
        <dbReference type="EMBL" id="RWS00498.1"/>
    </source>
</evidence>